<evidence type="ECO:0000313" key="1">
    <source>
        <dbReference type="EMBL" id="GJC89308.1"/>
    </source>
</evidence>
<sequence>MHKKRQLLDAGMIGLINKAKDERLDADDELRSEQVQGAEFNIVGFVCHTIRQAGWAGVSSSEAKQQSDAAETAWRQTEDVASVAEAFHDEQQQLRDFALAVENLDLVEGFLKSSDAQALMAEDE</sequence>
<reference evidence="1 2" key="1">
    <citation type="submission" date="2021-07" db="EMBL/GenBank/DDBJ databases">
        <title>Genome data of Colletotrichum spaethianum.</title>
        <authorList>
            <person name="Utami Y.D."/>
            <person name="Hiruma K."/>
        </authorList>
    </citation>
    <scope>NUCLEOTIDE SEQUENCE [LARGE SCALE GENOMIC DNA]</scope>
    <source>
        <strain evidence="1 2">MAFF 242679</strain>
    </source>
</reference>
<evidence type="ECO:0000313" key="2">
    <source>
        <dbReference type="Proteomes" id="UP001055172"/>
    </source>
</evidence>
<keyword evidence="2" id="KW-1185">Reference proteome</keyword>
<name>A0AA37LZC3_9PEZI</name>
<dbReference type="EMBL" id="BPPX01000040">
    <property type="protein sequence ID" value="GJC89308.1"/>
    <property type="molecule type" value="Genomic_DNA"/>
</dbReference>
<comment type="caution">
    <text evidence="1">The sequence shown here is derived from an EMBL/GenBank/DDBJ whole genome shotgun (WGS) entry which is preliminary data.</text>
</comment>
<accession>A0AA37LZC3</accession>
<dbReference type="Proteomes" id="UP001055172">
    <property type="component" value="Unassembled WGS sequence"/>
</dbReference>
<dbReference type="AlphaFoldDB" id="A0AA37LZC3"/>
<proteinExistence type="predicted"/>
<protein>
    <submittedName>
        <fullName evidence="1">Uncharacterized protein</fullName>
    </submittedName>
</protein>
<organism evidence="1 2">
    <name type="scientific">Colletotrichum liriopes</name>
    <dbReference type="NCBI Taxonomy" id="708192"/>
    <lineage>
        <taxon>Eukaryota</taxon>
        <taxon>Fungi</taxon>
        <taxon>Dikarya</taxon>
        <taxon>Ascomycota</taxon>
        <taxon>Pezizomycotina</taxon>
        <taxon>Sordariomycetes</taxon>
        <taxon>Hypocreomycetidae</taxon>
        <taxon>Glomerellales</taxon>
        <taxon>Glomerellaceae</taxon>
        <taxon>Colletotrichum</taxon>
        <taxon>Colletotrichum spaethianum species complex</taxon>
    </lineage>
</organism>
<gene>
    <name evidence="1" type="ORF">ColLi_12146</name>
</gene>